<dbReference type="RefSeq" id="WP_127723146.1">
    <property type="nucleotide sequence ID" value="NZ_RLIH01000002.1"/>
</dbReference>
<comment type="caution">
    <text evidence="1">The sequence shown here is derived from an EMBL/GenBank/DDBJ whole genome shotgun (WGS) entry which is preliminary data.</text>
</comment>
<dbReference type="Proteomes" id="UP000288812">
    <property type="component" value="Unassembled WGS sequence"/>
</dbReference>
<proteinExistence type="predicted"/>
<dbReference type="OrthoDB" id="1705555at2"/>
<evidence type="ECO:0000313" key="2">
    <source>
        <dbReference type="Proteomes" id="UP000288812"/>
    </source>
</evidence>
<accession>A0A437S9E5</accession>
<evidence type="ECO:0008006" key="3">
    <source>
        <dbReference type="Google" id="ProtNLM"/>
    </source>
</evidence>
<name>A0A437S9E5_9FIRM</name>
<keyword evidence="2" id="KW-1185">Reference proteome</keyword>
<gene>
    <name evidence="1" type="ORF">EF514_01590</name>
</gene>
<organism evidence="1 2">
    <name type="scientific">Anaerosphaera multitolerans</name>
    <dbReference type="NCBI Taxonomy" id="2487351"/>
    <lineage>
        <taxon>Bacteria</taxon>
        <taxon>Bacillati</taxon>
        <taxon>Bacillota</taxon>
        <taxon>Tissierellia</taxon>
        <taxon>Tissierellales</taxon>
        <taxon>Peptoniphilaceae</taxon>
        <taxon>Anaerosphaera</taxon>
    </lineage>
</organism>
<protein>
    <recommendedName>
        <fullName evidence="3">DUF1492 domain-containing protein</fullName>
    </recommendedName>
</protein>
<evidence type="ECO:0000313" key="1">
    <source>
        <dbReference type="EMBL" id="RVU55448.1"/>
    </source>
</evidence>
<dbReference type="AlphaFoldDB" id="A0A437S9E5"/>
<reference evidence="1 2" key="1">
    <citation type="submission" date="2018-11" db="EMBL/GenBank/DDBJ databases">
        <title>Genome sequencing and assembly of Anaerosphaera sp. nov., GS7-6-2.</title>
        <authorList>
            <person name="Rettenmaier R."/>
            <person name="Liebl W."/>
            <person name="Zverlov V."/>
        </authorList>
    </citation>
    <scope>NUCLEOTIDE SEQUENCE [LARGE SCALE GENOMIC DNA]</scope>
    <source>
        <strain evidence="1 2">GS7-6-2</strain>
    </source>
</reference>
<sequence>MKNTSITNNITFENNKKLKNKIEKLLIAYRKIDFYISDRLESIVEYLNQVDLNNVKNIIIIFNIDLEDDIDDIKKEQFKNNNYTLYLKIMDVTLAKLDKYPDKGKVYAEIIRLKYFEKEKHCNERISEIICVSRSTYYRYLKQANIAFGEILFNYIIPEIESMLQENEVDKN</sequence>
<dbReference type="EMBL" id="RLIH01000002">
    <property type="protein sequence ID" value="RVU55448.1"/>
    <property type="molecule type" value="Genomic_DNA"/>
</dbReference>